<evidence type="ECO:0000256" key="1">
    <source>
        <dbReference type="ARBA" id="ARBA00013134"/>
    </source>
</evidence>
<comment type="caution">
    <text evidence="7">The sequence shown here is derived from an EMBL/GenBank/DDBJ whole genome shotgun (WGS) entry which is preliminary data.</text>
</comment>
<dbReference type="GO" id="GO:0005737">
    <property type="term" value="C:cytoplasm"/>
    <property type="evidence" value="ECO:0007669"/>
    <property type="project" value="TreeGrafter"/>
</dbReference>
<evidence type="ECO:0000256" key="2">
    <source>
        <dbReference type="ARBA" id="ARBA00023016"/>
    </source>
</evidence>
<evidence type="ECO:0000256" key="3">
    <source>
        <dbReference type="ARBA" id="ARBA00023239"/>
    </source>
</evidence>
<reference evidence="7" key="1">
    <citation type="submission" date="2020-05" db="EMBL/GenBank/DDBJ databases">
        <title>Mycena genomes resolve the evolution of fungal bioluminescence.</title>
        <authorList>
            <person name="Tsai I.J."/>
        </authorList>
    </citation>
    <scope>NUCLEOTIDE SEQUENCE</scope>
    <source>
        <strain evidence="7">171206Taipei</strain>
    </source>
</reference>
<dbReference type="PANTHER" id="PTHR48094:SF11">
    <property type="entry name" value="GLUTATHIONE-INDEPENDENT GLYOXALASE HSP31-RELATED"/>
    <property type="match status" value="1"/>
</dbReference>
<dbReference type="GO" id="GO:0019243">
    <property type="term" value="P:methylglyoxal catabolic process to D-lactate via S-lactoyl-glutathione"/>
    <property type="evidence" value="ECO:0007669"/>
    <property type="project" value="TreeGrafter"/>
</dbReference>
<evidence type="ECO:0000256" key="5">
    <source>
        <dbReference type="ARBA" id="ARBA00048082"/>
    </source>
</evidence>
<dbReference type="AlphaFoldDB" id="A0A8H6W6P7"/>
<name>A0A8H6W6P7_9AGAR</name>
<dbReference type="InterPro" id="IPR029062">
    <property type="entry name" value="Class_I_gatase-like"/>
</dbReference>
<evidence type="ECO:0000259" key="6">
    <source>
        <dbReference type="Pfam" id="PF01965"/>
    </source>
</evidence>
<evidence type="ECO:0000256" key="4">
    <source>
        <dbReference type="ARBA" id="ARBA00038493"/>
    </source>
</evidence>
<dbReference type="Proteomes" id="UP000636479">
    <property type="component" value="Unassembled WGS sequence"/>
</dbReference>
<dbReference type="GO" id="GO:0019172">
    <property type="term" value="F:glyoxalase III activity"/>
    <property type="evidence" value="ECO:0007669"/>
    <property type="project" value="UniProtKB-EC"/>
</dbReference>
<dbReference type="EC" id="4.2.1.130" evidence="1"/>
<comment type="catalytic activity">
    <reaction evidence="5">
        <text>methylglyoxal + H2O = (R)-lactate + H(+)</text>
        <dbReference type="Rhea" id="RHEA:27754"/>
        <dbReference type="ChEBI" id="CHEBI:15377"/>
        <dbReference type="ChEBI" id="CHEBI:15378"/>
        <dbReference type="ChEBI" id="CHEBI:16004"/>
        <dbReference type="ChEBI" id="CHEBI:17158"/>
        <dbReference type="EC" id="4.2.1.130"/>
    </reaction>
</comment>
<evidence type="ECO:0000313" key="7">
    <source>
        <dbReference type="EMBL" id="KAF7301314.1"/>
    </source>
</evidence>
<proteinExistence type="inferred from homology"/>
<keyword evidence="8" id="KW-1185">Reference proteome</keyword>
<keyword evidence="2" id="KW-0346">Stress response</keyword>
<dbReference type="RefSeq" id="XP_037219314.1">
    <property type="nucleotide sequence ID" value="XM_037363670.1"/>
</dbReference>
<evidence type="ECO:0000313" key="8">
    <source>
        <dbReference type="Proteomes" id="UP000636479"/>
    </source>
</evidence>
<dbReference type="InterPro" id="IPR050325">
    <property type="entry name" value="Prot/Nucl_acid_deglycase"/>
</dbReference>
<accession>A0A8H6W6P7</accession>
<feature type="domain" description="DJ-1/PfpI" evidence="6">
    <location>
        <begin position="123"/>
        <end position="263"/>
    </location>
</feature>
<dbReference type="CDD" id="cd03141">
    <property type="entry name" value="GATase1_Hsp31_like"/>
    <property type="match status" value="1"/>
</dbReference>
<organism evidence="7 8">
    <name type="scientific">Mycena indigotica</name>
    <dbReference type="NCBI Taxonomy" id="2126181"/>
    <lineage>
        <taxon>Eukaryota</taxon>
        <taxon>Fungi</taxon>
        <taxon>Dikarya</taxon>
        <taxon>Basidiomycota</taxon>
        <taxon>Agaricomycotina</taxon>
        <taxon>Agaricomycetes</taxon>
        <taxon>Agaricomycetidae</taxon>
        <taxon>Agaricales</taxon>
        <taxon>Marasmiineae</taxon>
        <taxon>Mycenaceae</taxon>
        <taxon>Mycena</taxon>
    </lineage>
</organism>
<dbReference type="EMBL" id="JACAZF010000006">
    <property type="protein sequence ID" value="KAF7301314.1"/>
    <property type="molecule type" value="Genomic_DNA"/>
</dbReference>
<gene>
    <name evidence="7" type="ORF">MIND_00696500</name>
</gene>
<comment type="similarity">
    <text evidence="4">Belongs to the peptidase C56 family. HSP31-like subfamily.</text>
</comment>
<protein>
    <recommendedName>
        <fullName evidence="1">D-lactate dehydratase</fullName>
        <ecNumber evidence="1">4.2.1.130</ecNumber>
    </recommendedName>
</protein>
<dbReference type="OrthoDB" id="543156at2759"/>
<dbReference type="Gene3D" id="3.40.50.880">
    <property type="match status" value="1"/>
</dbReference>
<keyword evidence="3" id="KW-0456">Lyase</keyword>
<dbReference type="PANTHER" id="PTHR48094">
    <property type="entry name" value="PROTEIN/NUCLEIC ACID DEGLYCASE DJ-1-RELATED"/>
    <property type="match status" value="1"/>
</dbReference>
<sequence>MTASSTTILSLASACLPQPCPLSYSYSLPATRPSPGPPQGGIFPRHDTCIIGHLIASQHQVSDLGEPPVLRPQSPCVHRFCKPCRAKSSHRRRQCPGQSMFASDAESTKFLGDETVKSKLASAKKLSDVNAKDYDAIFYVGGHGPVIDLASDPVNIALASQFYQSGKITSAVCHGPAALVGVTDTQGNSIFAGKAATGFSDAEEIQVDKVKDVPFLLEQRITELGGKYEKAAEPWGAKVVVDGNLITGQNPASAAGVGEKILEALSK</sequence>
<dbReference type="SUPFAM" id="SSF52317">
    <property type="entry name" value="Class I glutamine amidotransferase-like"/>
    <property type="match status" value="1"/>
</dbReference>
<dbReference type="Pfam" id="PF01965">
    <property type="entry name" value="DJ-1_PfpI"/>
    <property type="match status" value="1"/>
</dbReference>
<dbReference type="GeneID" id="59346186"/>
<dbReference type="InterPro" id="IPR002818">
    <property type="entry name" value="DJ-1/PfpI"/>
</dbReference>